<dbReference type="InterPro" id="IPR012944">
    <property type="entry name" value="SusD_RagB_dom"/>
</dbReference>
<dbReference type="OrthoDB" id="5694214at2"/>
<evidence type="ECO:0000256" key="3">
    <source>
        <dbReference type="ARBA" id="ARBA00022729"/>
    </source>
</evidence>
<name>A0A1G9PYI1_9SPHI</name>
<proteinExistence type="inferred from homology"/>
<dbReference type="Gene3D" id="1.25.40.390">
    <property type="match status" value="1"/>
</dbReference>
<dbReference type="InterPro" id="IPR011990">
    <property type="entry name" value="TPR-like_helical_dom_sf"/>
</dbReference>
<keyword evidence="4" id="KW-0472">Membrane</keyword>
<dbReference type="Pfam" id="PF07980">
    <property type="entry name" value="SusD_RagB"/>
    <property type="match status" value="1"/>
</dbReference>
<keyword evidence="8" id="KW-1185">Reference proteome</keyword>
<organism evidence="7 8">
    <name type="scientific">Daejeonella rubra</name>
    <dbReference type="NCBI Taxonomy" id="990371"/>
    <lineage>
        <taxon>Bacteria</taxon>
        <taxon>Pseudomonadati</taxon>
        <taxon>Bacteroidota</taxon>
        <taxon>Sphingobacteriia</taxon>
        <taxon>Sphingobacteriales</taxon>
        <taxon>Sphingobacteriaceae</taxon>
        <taxon>Daejeonella</taxon>
    </lineage>
</organism>
<dbReference type="AlphaFoldDB" id="A0A1G9PYI1"/>
<dbReference type="Proteomes" id="UP000199226">
    <property type="component" value="Unassembled WGS sequence"/>
</dbReference>
<dbReference type="GO" id="GO:0009279">
    <property type="term" value="C:cell outer membrane"/>
    <property type="evidence" value="ECO:0007669"/>
    <property type="project" value="UniProtKB-SubCell"/>
</dbReference>
<evidence type="ECO:0000313" key="7">
    <source>
        <dbReference type="EMBL" id="SDM03820.1"/>
    </source>
</evidence>
<dbReference type="STRING" id="990371.SAMN05421813_10539"/>
<reference evidence="8" key="1">
    <citation type="submission" date="2016-10" db="EMBL/GenBank/DDBJ databases">
        <authorList>
            <person name="Varghese N."/>
            <person name="Submissions S."/>
        </authorList>
    </citation>
    <scope>NUCLEOTIDE SEQUENCE [LARGE SCALE GENOMIC DNA]</scope>
    <source>
        <strain evidence="8">DSM 24536</strain>
    </source>
</reference>
<comment type="subcellular location">
    <subcellularLocation>
        <location evidence="1">Cell outer membrane</location>
    </subcellularLocation>
</comment>
<sequence length="573" mass="64767">MKKYILIFLLCPLLFVAGCKKDLLEKLPLDRLTDEDYWTSESNVRTFSWNFYPRYFPGYASGFDLTWGGFFTGESLNDDVASTSRFTQNLPTSNGTWSGSFSWIRRANLFIEKVKTVPMPDEAKKHWTGIARYFRAMEYSNRVNDFGDFPWYNKVLDETDPALYKPRDPRALVMDSVLADFQYAAANVRVNDGDKAIINRYAVLATMSRVFLFEGTWQKYHVGNNAKATQYLEAAKWAANEVIVSGKFTVAADYRGMFSAPDLASNPEVILYRRYETGLLTHSLASYVNKEAQTGYTKDAVDSYLAKDGLPIGLSPLYLGDKTIYSAGGVKKSAAMANRDPRINETFADSLRITGYVKDYAYSTSGYAVVKFLDESVRDKAEGLSSTNTSDAPEIRYGEVLMNYAEAAAELGTLTQADLDKTVNKLRARADIKMPNLQVVGILPAVNGVVYNDPNRDPAVPSLIWEIRRERRVELMMEGFRYDDLRRWKKLDYVDQVKNKNANRGAWIKRSDYPKATTVMIEGNAAEGYIIPIQSAASYRLFDNARVYLSPVGPDQIKLYKDQGVELTQNPGW</sequence>
<evidence type="ECO:0000256" key="5">
    <source>
        <dbReference type="ARBA" id="ARBA00023237"/>
    </source>
</evidence>
<accession>A0A1G9PYI1</accession>
<evidence type="ECO:0000313" key="8">
    <source>
        <dbReference type="Proteomes" id="UP000199226"/>
    </source>
</evidence>
<gene>
    <name evidence="7" type="ORF">SAMN05421813_10539</name>
</gene>
<dbReference type="PROSITE" id="PS51257">
    <property type="entry name" value="PROKAR_LIPOPROTEIN"/>
    <property type="match status" value="1"/>
</dbReference>
<dbReference type="RefSeq" id="WP_090701212.1">
    <property type="nucleotide sequence ID" value="NZ_FNHH01000005.1"/>
</dbReference>
<evidence type="ECO:0000256" key="2">
    <source>
        <dbReference type="ARBA" id="ARBA00006275"/>
    </source>
</evidence>
<keyword evidence="3" id="KW-0732">Signal</keyword>
<dbReference type="SUPFAM" id="SSF48452">
    <property type="entry name" value="TPR-like"/>
    <property type="match status" value="1"/>
</dbReference>
<evidence type="ECO:0000259" key="6">
    <source>
        <dbReference type="Pfam" id="PF07980"/>
    </source>
</evidence>
<protein>
    <submittedName>
        <fullName evidence="7">Starch-binding associating with outer membrane</fullName>
    </submittedName>
</protein>
<keyword evidence="5" id="KW-0998">Cell outer membrane</keyword>
<evidence type="ECO:0000256" key="1">
    <source>
        <dbReference type="ARBA" id="ARBA00004442"/>
    </source>
</evidence>
<feature type="domain" description="RagB/SusD" evidence="6">
    <location>
        <begin position="294"/>
        <end position="573"/>
    </location>
</feature>
<dbReference type="EMBL" id="FNHH01000005">
    <property type="protein sequence ID" value="SDM03820.1"/>
    <property type="molecule type" value="Genomic_DNA"/>
</dbReference>
<comment type="similarity">
    <text evidence="2">Belongs to the SusD family.</text>
</comment>
<evidence type="ECO:0000256" key="4">
    <source>
        <dbReference type="ARBA" id="ARBA00023136"/>
    </source>
</evidence>